<sequence>MTLGLRRLGALGALIALLCACVLLLPTVTRSEDDASISTGETSSSSGNADASPAADGADLTESGRARGPVADIPSAVRDLPDSIEVRFGDGRSELFLPVHKRSDGAFLRVGDMGRICGHGFVWDPDTYRGKIEADTASVSFLLDSPIYWTESTFVQLPERVVYEDNQLYLPISLLSEVIAPAYGERMVWNAKRGQLSVAAPRPWLEDIDFDRSGQTFDISIRPLPEGDYRLRWDPLGELVVEIRGLHLPPGQTQPNFRDRDIRRVRLEPRPGGMAVRISVDSGWVGAQIEERDRELRVGMTRVLRDVQRGEASLLTSFHPPSIGDRSWGARVVIEVSPVGSGGSEENRYLENLASELANQLEETYRHQVVFIPDRRGAGRTRGPSGTPEMPAVPDADLWIGLRMERYGSKDVEDFLLVVPGQPPRYETVGAQVAGAGTPIASTGGEQVLAPPLPGGRRQEAAYRMIPWGQAPRLDQDESQQLADAMATQLRADLQFRPVRTMARSARIFRGLSMPSVLIYPTTSADDAGIRALSASDQVTLVGGSLASGIDEFLRRQETR</sequence>
<comment type="caution">
    <text evidence="2">The sequence shown here is derived from an EMBL/GenBank/DDBJ whole genome shotgun (WGS) entry which is preliminary data.</text>
</comment>
<evidence type="ECO:0000313" key="3">
    <source>
        <dbReference type="Proteomes" id="UP000739538"/>
    </source>
</evidence>
<reference evidence="2" key="1">
    <citation type="submission" date="2020-04" db="EMBL/GenBank/DDBJ databases">
        <authorList>
            <person name="Zhang T."/>
        </authorList>
    </citation>
    <scope>NUCLEOTIDE SEQUENCE</scope>
    <source>
        <strain evidence="2">HKST-UBA02</strain>
    </source>
</reference>
<dbReference type="Proteomes" id="UP000739538">
    <property type="component" value="Unassembled WGS sequence"/>
</dbReference>
<feature type="region of interest" description="Disordered" evidence="1">
    <location>
        <begin position="34"/>
        <end position="73"/>
    </location>
</feature>
<gene>
    <name evidence="2" type="ORF">KDA27_22830</name>
</gene>
<dbReference type="EMBL" id="JAGQHS010000196">
    <property type="protein sequence ID" value="MCA9758649.1"/>
    <property type="molecule type" value="Genomic_DNA"/>
</dbReference>
<feature type="compositionally biased region" description="Low complexity" evidence="1">
    <location>
        <begin position="36"/>
        <end position="47"/>
    </location>
</feature>
<dbReference type="PROSITE" id="PS51257">
    <property type="entry name" value="PROKAR_LIPOPROTEIN"/>
    <property type="match status" value="1"/>
</dbReference>
<evidence type="ECO:0000313" key="2">
    <source>
        <dbReference type="EMBL" id="MCA9758649.1"/>
    </source>
</evidence>
<name>A0A956NGR3_UNCEI</name>
<organism evidence="2 3">
    <name type="scientific">Eiseniibacteriota bacterium</name>
    <dbReference type="NCBI Taxonomy" id="2212470"/>
    <lineage>
        <taxon>Bacteria</taxon>
        <taxon>Candidatus Eiseniibacteriota</taxon>
    </lineage>
</organism>
<evidence type="ECO:0000256" key="1">
    <source>
        <dbReference type="SAM" id="MobiDB-lite"/>
    </source>
</evidence>
<accession>A0A956NGR3</accession>
<proteinExistence type="predicted"/>
<protein>
    <submittedName>
        <fullName evidence="2">Uncharacterized protein</fullName>
    </submittedName>
</protein>
<reference evidence="2" key="2">
    <citation type="journal article" date="2021" name="Microbiome">
        <title>Successional dynamics and alternative stable states in a saline activated sludge microbial community over 9 years.</title>
        <authorList>
            <person name="Wang Y."/>
            <person name="Ye J."/>
            <person name="Ju F."/>
            <person name="Liu L."/>
            <person name="Boyd J.A."/>
            <person name="Deng Y."/>
            <person name="Parks D.H."/>
            <person name="Jiang X."/>
            <person name="Yin X."/>
            <person name="Woodcroft B.J."/>
            <person name="Tyson G.W."/>
            <person name="Hugenholtz P."/>
            <person name="Polz M.F."/>
            <person name="Zhang T."/>
        </authorList>
    </citation>
    <scope>NUCLEOTIDE SEQUENCE</scope>
    <source>
        <strain evidence="2">HKST-UBA02</strain>
    </source>
</reference>
<dbReference type="AlphaFoldDB" id="A0A956NGR3"/>